<sequence length="195" mass="22272">MMRYIRMYKGNEDGGPGVTLYEIDEHGWVYRQLQVHSEGVRFSPEDILLRRPVSVGYMASHPDAEEISAEEFELHWAEFDHRRRFRRSIPNPWRCWRGSLGDFELRWIPAGAHPGGPWVRVPGFLRLYVHGTSDDAWSVQRQLFLEREVRWTAPVASEVYAADDVPVRQVVDGPGLAGALWTESGPMQAATVALA</sequence>
<organism evidence="1 2">
    <name type="scientific">Plesiocystis pacifica SIR-1</name>
    <dbReference type="NCBI Taxonomy" id="391625"/>
    <lineage>
        <taxon>Bacteria</taxon>
        <taxon>Pseudomonadati</taxon>
        <taxon>Myxococcota</taxon>
        <taxon>Polyangia</taxon>
        <taxon>Nannocystales</taxon>
        <taxon>Nannocystaceae</taxon>
        <taxon>Plesiocystis</taxon>
    </lineage>
</organism>
<comment type="caution">
    <text evidence="1">The sequence shown here is derived from an EMBL/GenBank/DDBJ whole genome shotgun (WGS) entry which is preliminary data.</text>
</comment>
<keyword evidence="2" id="KW-1185">Reference proteome</keyword>
<dbReference type="RefSeq" id="WP_006969554.1">
    <property type="nucleotide sequence ID" value="NZ_ABCS01000004.1"/>
</dbReference>
<dbReference type="AlphaFoldDB" id="A6FYK5"/>
<proteinExistence type="predicted"/>
<name>A6FYK5_9BACT</name>
<protein>
    <submittedName>
        <fullName evidence="1">Uncharacterized protein</fullName>
    </submittedName>
</protein>
<dbReference type="OrthoDB" id="9826642at2"/>
<accession>A6FYK5</accession>
<dbReference type="EMBL" id="ABCS01000004">
    <property type="protein sequence ID" value="EDM81277.1"/>
    <property type="molecule type" value="Genomic_DNA"/>
</dbReference>
<reference evidence="1 2" key="1">
    <citation type="submission" date="2007-06" db="EMBL/GenBank/DDBJ databases">
        <authorList>
            <person name="Shimkets L."/>
            <person name="Ferriera S."/>
            <person name="Johnson J."/>
            <person name="Kravitz S."/>
            <person name="Beeson K."/>
            <person name="Sutton G."/>
            <person name="Rogers Y.-H."/>
            <person name="Friedman R."/>
            <person name="Frazier M."/>
            <person name="Venter J.C."/>
        </authorList>
    </citation>
    <scope>NUCLEOTIDE SEQUENCE [LARGE SCALE GENOMIC DNA]</scope>
    <source>
        <strain evidence="1 2">SIR-1</strain>
    </source>
</reference>
<evidence type="ECO:0000313" key="1">
    <source>
        <dbReference type="EMBL" id="EDM81277.1"/>
    </source>
</evidence>
<gene>
    <name evidence="1" type="ORF">PPSIR1_40375</name>
</gene>
<dbReference type="Proteomes" id="UP000005801">
    <property type="component" value="Unassembled WGS sequence"/>
</dbReference>
<evidence type="ECO:0000313" key="2">
    <source>
        <dbReference type="Proteomes" id="UP000005801"/>
    </source>
</evidence>